<reference evidence="1" key="1">
    <citation type="submission" date="2021-02" db="EMBL/GenBank/DDBJ databases">
        <authorList>
            <person name="Dougan E. K."/>
            <person name="Rhodes N."/>
            <person name="Thang M."/>
            <person name="Chan C."/>
        </authorList>
    </citation>
    <scope>NUCLEOTIDE SEQUENCE</scope>
</reference>
<protein>
    <submittedName>
        <fullName evidence="1">Uncharacterized protein</fullName>
    </submittedName>
</protein>
<dbReference type="OrthoDB" id="444873at2759"/>
<dbReference type="Proteomes" id="UP000654075">
    <property type="component" value="Unassembled WGS sequence"/>
</dbReference>
<dbReference type="EMBL" id="CAJNNV010024876">
    <property type="protein sequence ID" value="CAE8610997.1"/>
    <property type="molecule type" value="Genomic_DNA"/>
</dbReference>
<gene>
    <name evidence="1" type="ORF">PGLA1383_LOCUS28807</name>
</gene>
<feature type="non-terminal residue" evidence="1">
    <location>
        <position position="1"/>
    </location>
</feature>
<keyword evidence="2" id="KW-1185">Reference proteome</keyword>
<evidence type="ECO:0000313" key="2">
    <source>
        <dbReference type="Proteomes" id="UP000654075"/>
    </source>
</evidence>
<organism evidence="1 2">
    <name type="scientific">Polarella glacialis</name>
    <name type="common">Dinoflagellate</name>
    <dbReference type="NCBI Taxonomy" id="89957"/>
    <lineage>
        <taxon>Eukaryota</taxon>
        <taxon>Sar</taxon>
        <taxon>Alveolata</taxon>
        <taxon>Dinophyceae</taxon>
        <taxon>Suessiales</taxon>
        <taxon>Suessiaceae</taxon>
        <taxon>Polarella</taxon>
    </lineage>
</organism>
<dbReference type="AlphaFoldDB" id="A0A813FCK9"/>
<evidence type="ECO:0000313" key="1">
    <source>
        <dbReference type="EMBL" id="CAE8610997.1"/>
    </source>
</evidence>
<accession>A0A813FCK9</accession>
<sequence length="109" mass="11558">MAGMFGCCVGDSQDELPIETAIAAASPVLEEKKVVEKLPEVAPATIVEPEPVAKRADGGQVGLVLTFELPDKTTRDINFVSRPLGIDFSRSLPLTVKRVKPESPGLSQG</sequence>
<comment type="caution">
    <text evidence="1">The sequence shown here is derived from an EMBL/GenBank/DDBJ whole genome shotgun (WGS) entry which is preliminary data.</text>
</comment>
<proteinExistence type="predicted"/>
<name>A0A813FCK9_POLGL</name>